<evidence type="ECO:0000256" key="7">
    <source>
        <dbReference type="SAM" id="MobiDB-lite"/>
    </source>
</evidence>
<comment type="similarity">
    <text evidence="2">Belongs to the TEC1 family.</text>
</comment>
<dbReference type="PANTHER" id="PTHR11834:SF0">
    <property type="entry name" value="PROTEIN SCALLOPED"/>
    <property type="match status" value="1"/>
</dbReference>
<feature type="region of interest" description="Disordered" evidence="7">
    <location>
        <begin position="875"/>
        <end position="900"/>
    </location>
</feature>
<keyword evidence="5" id="KW-0539">Nucleus</keyword>
<evidence type="ECO:0000256" key="4">
    <source>
        <dbReference type="ARBA" id="ARBA00023163"/>
    </source>
</evidence>
<accession>A0A9P8EXM7</accession>
<evidence type="ECO:0000256" key="6">
    <source>
        <dbReference type="PROSITE-ProRule" id="PRU00505"/>
    </source>
</evidence>
<dbReference type="Proteomes" id="UP000779574">
    <property type="component" value="Unassembled WGS sequence"/>
</dbReference>
<dbReference type="PROSITE" id="PS51088">
    <property type="entry name" value="TEA_2"/>
    <property type="match status" value="1"/>
</dbReference>
<feature type="compositionally biased region" description="Polar residues" evidence="7">
    <location>
        <begin position="928"/>
        <end position="937"/>
    </location>
</feature>
<comment type="caution">
    <text evidence="9">The sequence shown here is derived from an EMBL/GenBank/DDBJ whole genome shotgun (WGS) entry which is preliminary data.</text>
</comment>
<sequence length="949" mass="104581">MEAFLPTPVVPSNAPLWSDIDQDSRILKEHCGNRQLGYLQTQNSLDYYSNLNDDSTCGSAGGRPSAYQPLQFGRARPGKLQHSWMAGLAQKYDPGAHHLLNNVNRGRFRGLGNMPTDDQEKDQEAERKARHLASRFSRCDGYIKYRNRQPKEKKGNKEDAKWPDHIEDAFIVALCRHPPCGRKKSKAPGEQHNDDAKAMGRNELIADYIFRNTGDVRTRKQVSSHIQVLKPFVQNEAIIMRFLATPGEKESAATKAARKRASVYNPDTRSRMSSLNQHRNFSLQTGFDLQPEEFCMFMRSCKGSETLHTYSATEGFGPSSCFVQTQAELYDCFPGLANIPLERFARGKFLALHVPIVLHSKNLVGDTELAIRWVFKAPARNPPVSISSRTRLYLNGRPMYCDRLGNRQFYDNQNFELTEEMHQDWLNFTKEYDAAEVPENNDALDVNSNGHYSSNGGTIQYYVPFSSTFWARYLYHVVLLQRQATELENRPLQPDETSEDRHDQFSKKCLEVSSALGELTAVQEIIARSELGEPQVVLTVHFSFSHAANKEAAVTTWQYLDMASAFDDAIPLSAGGVSQISQSASDSQESALSVQDAYGGGSHDYAGFDLSGVNSSHHYPDPTHKSTNELASPIELHDTQATAGYNASWLLPTSTSDLDHLAATVLDPLLPHNTQSNLQQHHLHDVDSFDFSNGNISISLDSSALSPHPPLPQSSAAFSSAIDALDLDLSATDPLLLQPSRTTTPWLTSSNATPTDYGALFSQPHSPVTAAFPDYSNGNGADLADHLAAAAGGLIDTFDVNSLPNSFSLSAHQAFAGAGSGTSDLDPTSRQHSFSAVPEDTEAGGVALHDSNHFSPTTHQGFGYMKAEFSQPDGFALSQQQQESFESGRQDSFATNHTDSFVGGTDTHDFAHSFDVGADTGFDISDLRSGSQSQPHSQNHRETWGVARF</sequence>
<dbReference type="PANTHER" id="PTHR11834">
    <property type="entry name" value="TRANSCRIPTIONAL ENHANCER FACTOR TEF RELATED"/>
    <property type="match status" value="1"/>
</dbReference>
<dbReference type="Gene3D" id="6.10.20.40">
    <property type="entry name" value="TEA/ATTS domain"/>
    <property type="match status" value="1"/>
</dbReference>
<reference evidence="9" key="1">
    <citation type="journal article" date="2021" name="J Fungi (Basel)">
        <title>Virulence traits and population genomics of the black yeast Aureobasidium melanogenum.</title>
        <authorList>
            <person name="Cernosa A."/>
            <person name="Sun X."/>
            <person name="Gostincar C."/>
            <person name="Fang C."/>
            <person name="Gunde-Cimerman N."/>
            <person name="Song Z."/>
        </authorList>
    </citation>
    <scope>NUCLEOTIDE SEQUENCE</scope>
    <source>
        <strain evidence="9">EXF-9911</strain>
    </source>
</reference>
<evidence type="ECO:0000313" key="9">
    <source>
        <dbReference type="EMBL" id="KAG9700722.1"/>
    </source>
</evidence>
<dbReference type="EMBL" id="JAHFXF010000010">
    <property type="protein sequence ID" value="KAG9700722.1"/>
    <property type="molecule type" value="Genomic_DNA"/>
</dbReference>
<feature type="region of interest" description="Disordered" evidence="7">
    <location>
        <begin position="925"/>
        <end position="949"/>
    </location>
</feature>
<evidence type="ECO:0000256" key="5">
    <source>
        <dbReference type="ARBA" id="ARBA00023242"/>
    </source>
</evidence>
<evidence type="ECO:0000256" key="1">
    <source>
        <dbReference type="ARBA" id="ARBA00004123"/>
    </source>
</evidence>
<comment type="subcellular location">
    <subcellularLocation>
        <location evidence="1">Nucleus</location>
    </subcellularLocation>
</comment>
<dbReference type="AlphaFoldDB" id="A0A9P8EXM7"/>
<evidence type="ECO:0000256" key="2">
    <source>
        <dbReference type="ARBA" id="ARBA00008421"/>
    </source>
</evidence>
<protein>
    <recommendedName>
        <fullName evidence="8">TEA domain-containing protein</fullName>
    </recommendedName>
</protein>
<keyword evidence="3" id="KW-0805">Transcription regulation</keyword>
<dbReference type="GO" id="GO:0005634">
    <property type="term" value="C:nucleus"/>
    <property type="evidence" value="ECO:0007669"/>
    <property type="project" value="UniProtKB-SubCell"/>
</dbReference>
<dbReference type="Pfam" id="PF01285">
    <property type="entry name" value="TEA"/>
    <property type="match status" value="1"/>
</dbReference>
<dbReference type="PROSITE" id="PS00554">
    <property type="entry name" value="TEA_1"/>
    <property type="match status" value="1"/>
</dbReference>
<evidence type="ECO:0000259" key="8">
    <source>
        <dbReference type="PROSITE" id="PS51088"/>
    </source>
</evidence>
<reference evidence="9" key="2">
    <citation type="submission" date="2021-08" db="EMBL/GenBank/DDBJ databases">
        <authorList>
            <person name="Gostincar C."/>
            <person name="Sun X."/>
            <person name="Song Z."/>
            <person name="Gunde-Cimerman N."/>
        </authorList>
    </citation>
    <scope>NUCLEOTIDE SEQUENCE</scope>
    <source>
        <strain evidence="9">EXF-9911</strain>
    </source>
</reference>
<keyword evidence="4" id="KW-0804">Transcription</keyword>
<dbReference type="OrthoDB" id="10006572at2759"/>
<dbReference type="SMART" id="SM00426">
    <property type="entry name" value="TEA"/>
    <property type="match status" value="1"/>
</dbReference>
<evidence type="ECO:0000313" key="10">
    <source>
        <dbReference type="Proteomes" id="UP000779574"/>
    </source>
</evidence>
<dbReference type="InterPro" id="IPR050937">
    <property type="entry name" value="TEC1_TEAD_TF"/>
</dbReference>
<feature type="DNA-binding region" description="TEA" evidence="6">
    <location>
        <begin position="155"/>
        <end position="236"/>
    </location>
</feature>
<feature type="non-terminal residue" evidence="9">
    <location>
        <position position="1"/>
    </location>
</feature>
<evidence type="ECO:0000256" key="3">
    <source>
        <dbReference type="ARBA" id="ARBA00023015"/>
    </source>
</evidence>
<dbReference type="GO" id="GO:0000981">
    <property type="term" value="F:DNA-binding transcription factor activity, RNA polymerase II-specific"/>
    <property type="evidence" value="ECO:0007669"/>
    <property type="project" value="TreeGrafter"/>
</dbReference>
<feature type="domain" description="TEA" evidence="8">
    <location>
        <begin position="155"/>
        <end position="236"/>
    </location>
</feature>
<name>A0A9P8EXM7_AURME</name>
<feature type="compositionally biased region" description="Polar residues" evidence="7">
    <location>
        <begin position="877"/>
        <end position="899"/>
    </location>
</feature>
<dbReference type="InterPro" id="IPR038096">
    <property type="entry name" value="TEA/ATTS_sf"/>
</dbReference>
<gene>
    <name evidence="9" type="ORF">KCU76_g558</name>
</gene>
<dbReference type="InterPro" id="IPR000818">
    <property type="entry name" value="TEA/ATTS_dom"/>
</dbReference>
<dbReference type="GO" id="GO:0000978">
    <property type="term" value="F:RNA polymerase II cis-regulatory region sequence-specific DNA binding"/>
    <property type="evidence" value="ECO:0007669"/>
    <property type="project" value="TreeGrafter"/>
</dbReference>
<proteinExistence type="inferred from homology"/>
<organism evidence="9 10">
    <name type="scientific">Aureobasidium melanogenum</name>
    <name type="common">Aureobasidium pullulans var. melanogenum</name>
    <dbReference type="NCBI Taxonomy" id="46634"/>
    <lineage>
        <taxon>Eukaryota</taxon>
        <taxon>Fungi</taxon>
        <taxon>Dikarya</taxon>
        <taxon>Ascomycota</taxon>
        <taxon>Pezizomycotina</taxon>
        <taxon>Dothideomycetes</taxon>
        <taxon>Dothideomycetidae</taxon>
        <taxon>Dothideales</taxon>
        <taxon>Saccotheciaceae</taxon>
        <taxon>Aureobasidium</taxon>
    </lineage>
</organism>
<dbReference type="GO" id="GO:0005667">
    <property type="term" value="C:transcription regulator complex"/>
    <property type="evidence" value="ECO:0007669"/>
    <property type="project" value="TreeGrafter"/>
</dbReference>